<feature type="compositionally biased region" description="Low complexity" evidence="1">
    <location>
        <begin position="1"/>
        <end position="24"/>
    </location>
</feature>
<evidence type="ECO:0000313" key="3">
    <source>
        <dbReference type="RefSeq" id="XP_024923213.3"/>
    </source>
</evidence>
<name>A0A6P6FNA1_ZIZJJ</name>
<dbReference type="RefSeq" id="XP_024923213.3">
    <property type="nucleotide sequence ID" value="XM_025067445.3"/>
</dbReference>
<organism evidence="2 3">
    <name type="scientific">Ziziphus jujuba</name>
    <name type="common">Chinese jujube</name>
    <name type="synonym">Ziziphus sativa</name>
    <dbReference type="NCBI Taxonomy" id="326968"/>
    <lineage>
        <taxon>Eukaryota</taxon>
        <taxon>Viridiplantae</taxon>
        <taxon>Streptophyta</taxon>
        <taxon>Embryophyta</taxon>
        <taxon>Tracheophyta</taxon>
        <taxon>Spermatophyta</taxon>
        <taxon>Magnoliopsida</taxon>
        <taxon>eudicotyledons</taxon>
        <taxon>Gunneridae</taxon>
        <taxon>Pentapetalae</taxon>
        <taxon>rosids</taxon>
        <taxon>fabids</taxon>
        <taxon>Rosales</taxon>
        <taxon>Rhamnaceae</taxon>
        <taxon>Paliureae</taxon>
        <taxon>Ziziphus</taxon>
    </lineage>
</organism>
<sequence>MSSSSSSASASASSSSSDTISSPSNPFPKLSDPIPSLLRRNRNDLMHWLPKHGKHHQPELLILPNLLQDQRLPYFPNSLHIPESHTIFRVPPFVHDPNDACNAACLGTCGEAGVVEEKEVAEFHGLELVCLDGLFSNSF</sequence>
<keyword evidence="2" id="KW-1185">Reference proteome</keyword>
<dbReference type="GeneID" id="112489242"/>
<dbReference type="Proteomes" id="UP001652623">
    <property type="component" value="Chromosome 9"/>
</dbReference>
<gene>
    <name evidence="3" type="primary">LOC112489242</name>
</gene>
<evidence type="ECO:0000256" key="1">
    <source>
        <dbReference type="SAM" id="MobiDB-lite"/>
    </source>
</evidence>
<accession>A0A6P6FNA1</accession>
<protein>
    <submittedName>
        <fullName evidence="3">Uncharacterized protein LOC112489242</fullName>
    </submittedName>
</protein>
<proteinExistence type="predicted"/>
<dbReference type="AlphaFoldDB" id="A0A6P6FNA1"/>
<dbReference type="KEGG" id="zju:112489242"/>
<evidence type="ECO:0000313" key="2">
    <source>
        <dbReference type="Proteomes" id="UP001652623"/>
    </source>
</evidence>
<dbReference type="InParanoid" id="A0A6P6FNA1"/>
<feature type="region of interest" description="Disordered" evidence="1">
    <location>
        <begin position="1"/>
        <end position="35"/>
    </location>
</feature>
<reference evidence="3" key="1">
    <citation type="submission" date="2025-08" db="UniProtKB">
        <authorList>
            <consortium name="RefSeq"/>
        </authorList>
    </citation>
    <scope>IDENTIFICATION</scope>
    <source>
        <tissue evidence="3">Seedling</tissue>
    </source>
</reference>